<keyword evidence="1" id="KW-0472">Membrane</keyword>
<protein>
    <submittedName>
        <fullName evidence="2">Uncharacterized protein</fullName>
    </submittedName>
</protein>
<keyword evidence="1" id="KW-0812">Transmembrane</keyword>
<organism evidence="2 3">
    <name type="scientific">Dendrobium thyrsiflorum</name>
    <name type="common">Pinecone-like raceme dendrobium</name>
    <name type="synonym">Orchid</name>
    <dbReference type="NCBI Taxonomy" id="117978"/>
    <lineage>
        <taxon>Eukaryota</taxon>
        <taxon>Viridiplantae</taxon>
        <taxon>Streptophyta</taxon>
        <taxon>Embryophyta</taxon>
        <taxon>Tracheophyta</taxon>
        <taxon>Spermatophyta</taxon>
        <taxon>Magnoliopsida</taxon>
        <taxon>Liliopsida</taxon>
        <taxon>Asparagales</taxon>
        <taxon>Orchidaceae</taxon>
        <taxon>Epidendroideae</taxon>
        <taxon>Malaxideae</taxon>
        <taxon>Dendrobiinae</taxon>
        <taxon>Dendrobium</taxon>
    </lineage>
</organism>
<evidence type="ECO:0000313" key="3">
    <source>
        <dbReference type="Proteomes" id="UP001552299"/>
    </source>
</evidence>
<keyword evidence="1" id="KW-1133">Transmembrane helix</keyword>
<proteinExistence type="predicted"/>
<accession>A0ABD0VAS9</accession>
<evidence type="ECO:0000313" key="2">
    <source>
        <dbReference type="EMBL" id="KAL0922294.1"/>
    </source>
</evidence>
<dbReference type="AlphaFoldDB" id="A0ABD0VAS9"/>
<reference evidence="2 3" key="1">
    <citation type="journal article" date="2024" name="Plant Biotechnol. J.">
        <title>Dendrobium thyrsiflorum genome and its molecular insights into genes involved in important horticultural traits.</title>
        <authorList>
            <person name="Chen B."/>
            <person name="Wang J.Y."/>
            <person name="Zheng P.J."/>
            <person name="Li K.L."/>
            <person name="Liang Y.M."/>
            <person name="Chen X.F."/>
            <person name="Zhang C."/>
            <person name="Zhao X."/>
            <person name="He X."/>
            <person name="Zhang G.Q."/>
            <person name="Liu Z.J."/>
            <person name="Xu Q."/>
        </authorList>
    </citation>
    <scope>NUCLEOTIDE SEQUENCE [LARGE SCALE GENOMIC DNA]</scope>
    <source>
        <strain evidence="2">GZMU011</strain>
    </source>
</reference>
<feature type="transmembrane region" description="Helical" evidence="1">
    <location>
        <begin position="207"/>
        <end position="228"/>
    </location>
</feature>
<dbReference type="Proteomes" id="UP001552299">
    <property type="component" value="Unassembled WGS sequence"/>
</dbReference>
<keyword evidence="3" id="KW-1185">Reference proteome</keyword>
<evidence type="ECO:0000256" key="1">
    <source>
        <dbReference type="SAM" id="Phobius"/>
    </source>
</evidence>
<name>A0ABD0VAS9_DENTH</name>
<dbReference type="EMBL" id="JANQDX010000006">
    <property type="protein sequence ID" value="KAL0922294.1"/>
    <property type="molecule type" value="Genomic_DNA"/>
</dbReference>
<comment type="caution">
    <text evidence="2">The sequence shown here is derived from an EMBL/GenBank/DDBJ whole genome shotgun (WGS) entry which is preliminary data.</text>
</comment>
<feature type="transmembrane region" description="Helical" evidence="1">
    <location>
        <begin position="173"/>
        <end position="195"/>
    </location>
</feature>
<gene>
    <name evidence="2" type="ORF">M5K25_006267</name>
</gene>
<feature type="transmembrane region" description="Helical" evidence="1">
    <location>
        <begin position="234"/>
        <end position="253"/>
    </location>
</feature>
<sequence>MLHPLYTGEKGPIEVVINIGIISPSVGNDSLGPDMVGAVIVVPSSHDFDGLSNIPAVGVVQGVLMENQEFICAQENDGVVSPLLNLAKNLGEVVFSSVGGFVSPIVNTKVVTGKQLFCIGDVGFCAIALSHVEMEEEGEVVTTGRGPLSLRGCFFPLLGLLVGKLFVGSFDRLAVLLGVILVAAVDALAVAIFQAFDPLRACTFYQIITDITSSIAAVMAPKLLIFLTPILSPLLFSFLLLENVVIFLPYVFVSIPSNTTKHVKVFPANSPKKKSFAYRNNWNRNILDADKHDYRVNGWEGDEELAKYRRDTLYQFIIYKSNSWNSNTLQVSPRQYSPSLPEPQRCLQSEVSLEIKHNEFPQRLKMELVGHSIVQALTHLLKSIVVLHQLQKEAWKSNPKPVLKPATAPCRPLTADNTVRKWNQDDNNTKIEMARSKC</sequence>